<dbReference type="InterPro" id="IPR000014">
    <property type="entry name" value="PAS"/>
</dbReference>
<dbReference type="InterPro" id="IPR000160">
    <property type="entry name" value="GGDEF_dom"/>
</dbReference>
<dbReference type="EMBL" id="WUEP01000012">
    <property type="protein sequence ID" value="NEH92884.1"/>
    <property type="molecule type" value="Genomic_DNA"/>
</dbReference>
<dbReference type="GO" id="GO:0052621">
    <property type="term" value="F:diguanylate cyclase activity"/>
    <property type="evidence" value="ECO:0007669"/>
    <property type="project" value="UniProtKB-EC"/>
</dbReference>
<dbReference type="InterPro" id="IPR043128">
    <property type="entry name" value="Rev_trsase/Diguanyl_cyclase"/>
</dbReference>
<organism evidence="4 5">
    <name type="scientific">Rhizobium laguerreae</name>
    <dbReference type="NCBI Taxonomy" id="1076926"/>
    <lineage>
        <taxon>Bacteria</taxon>
        <taxon>Pseudomonadati</taxon>
        <taxon>Pseudomonadota</taxon>
        <taxon>Alphaproteobacteria</taxon>
        <taxon>Hyphomicrobiales</taxon>
        <taxon>Rhizobiaceae</taxon>
        <taxon>Rhizobium/Agrobacterium group</taxon>
        <taxon>Rhizobium</taxon>
    </lineage>
</organism>
<dbReference type="CDD" id="cd00130">
    <property type="entry name" value="PAS"/>
    <property type="match status" value="1"/>
</dbReference>
<dbReference type="SUPFAM" id="SSF55073">
    <property type="entry name" value="Nucleotide cyclase"/>
    <property type="match status" value="1"/>
</dbReference>
<accession>A0A6N9ZHA5</accession>
<dbReference type="NCBIfam" id="TIGR00229">
    <property type="entry name" value="sensory_box"/>
    <property type="match status" value="1"/>
</dbReference>
<comment type="catalytic activity">
    <reaction evidence="2">
        <text>2 GTP = 3',3'-c-di-GMP + 2 diphosphate</text>
        <dbReference type="Rhea" id="RHEA:24898"/>
        <dbReference type="ChEBI" id="CHEBI:33019"/>
        <dbReference type="ChEBI" id="CHEBI:37565"/>
        <dbReference type="ChEBI" id="CHEBI:58805"/>
        <dbReference type="EC" id="2.7.7.65"/>
    </reaction>
</comment>
<evidence type="ECO:0000259" key="3">
    <source>
        <dbReference type="PROSITE" id="PS50887"/>
    </source>
</evidence>
<comment type="caution">
    <text evidence="4">The sequence shown here is derived from an EMBL/GenBank/DDBJ whole genome shotgun (WGS) entry which is preliminary data.</text>
</comment>
<dbReference type="NCBIfam" id="TIGR00254">
    <property type="entry name" value="GGDEF"/>
    <property type="match status" value="1"/>
</dbReference>
<dbReference type="EC" id="2.7.7.65" evidence="1"/>
<dbReference type="PROSITE" id="PS50887">
    <property type="entry name" value="GGDEF"/>
    <property type="match status" value="1"/>
</dbReference>
<dbReference type="Proteomes" id="UP000468864">
    <property type="component" value="Unassembled WGS sequence"/>
</dbReference>
<dbReference type="InterPro" id="IPR035965">
    <property type="entry name" value="PAS-like_dom_sf"/>
</dbReference>
<dbReference type="Pfam" id="PF00990">
    <property type="entry name" value="GGDEF"/>
    <property type="match status" value="1"/>
</dbReference>
<dbReference type="FunFam" id="3.30.70.270:FF:000001">
    <property type="entry name" value="Diguanylate cyclase domain protein"/>
    <property type="match status" value="1"/>
</dbReference>
<dbReference type="PANTHER" id="PTHR45138:SF9">
    <property type="entry name" value="DIGUANYLATE CYCLASE DGCM-RELATED"/>
    <property type="match status" value="1"/>
</dbReference>
<dbReference type="Pfam" id="PF13426">
    <property type="entry name" value="PAS_9"/>
    <property type="match status" value="1"/>
</dbReference>
<dbReference type="Gene3D" id="3.30.450.20">
    <property type="entry name" value="PAS domain"/>
    <property type="match status" value="1"/>
</dbReference>
<proteinExistence type="predicted"/>
<dbReference type="AlphaFoldDB" id="A0A6N9ZHA5"/>
<feature type="domain" description="GGDEF" evidence="3">
    <location>
        <begin position="177"/>
        <end position="314"/>
    </location>
</feature>
<sequence>MFLDEDHEAFLAAQLTKETLVDTQARMGMMLDLMPMGLLIHTRQGIIFGNQEASRLLQVPQDQVVGRHFLDFLQTQIDEAAQQMDEAFKGRICENSTEADIRTAEGTVRTIKLIAGALPWDGNPVVQLLLQDITDLKTIQNALHRLTITDELTGAFNRRHAFAVANRFFDSTRPGSHALAVAVLDIDHFKRVNDTYGHAAGDAALRTLSQTVRELISTLQFDGSTFARVGGEEFLLLLPEMESDAVIAACEHVRCAIEQQPIVTASGVFYATVSIGVAMRRPTDGSFDTVFSNADRALYRAKESGRNRVGIDEETLQSRQRLTATK</sequence>
<evidence type="ECO:0000313" key="5">
    <source>
        <dbReference type="Proteomes" id="UP000468864"/>
    </source>
</evidence>
<dbReference type="RefSeq" id="WP_163879698.1">
    <property type="nucleotide sequence ID" value="NZ_WUEP01000012.1"/>
</dbReference>
<name>A0A6N9ZHA5_9HYPH</name>
<evidence type="ECO:0000313" key="4">
    <source>
        <dbReference type="EMBL" id="NEH92884.1"/>
    </source>
</evidence>
<dbReference type="CDD" id="cd01949">
    <property type="entry name" value="GGDEF"/>
    <property type="match status" value="1"/>
</dbReference>
<gene>
    <name evidence="4" type="ORF">GR206_17865</name>
</gene>
<dbReference type="SUPFAM" id="SSF55785">
    <property type="entry name" value="PYP-like sensor domain (PAS domain)"/>
    <property type="match status" value="1"/>
</dbReference>
<dbReference type="InterPro" id="IPR050469">
    <property type="entry name" value="Diguanylate_Cyclase"/>
</dbReference>
<evidence type="ECO:0000256" key="1">
    <source>
        <dbReference type="ARBA" id="ARBA00012528"/>
    </source>
</evidence>
<dbReference type="InterPro" id="IPR029787">
    <property type="entry name" value="Nucleotide_cyclase"/>
</dbReference>
<evidence type="ECO:0000256" key="2">
    <source>
        <dbReference type="ARBA" id="ARBA00034247"/>
    </source>
</evidence>
<reference evidence="4 5" key="1">
    <citation type="submission" date="2019-12" db="EMBL/GenBank/DDBJ databases">
        <title>Rhizobium genotypes associated with high levels of biological nitrogen fixation by grain legumes in a temperate-maritime cropping system.</title>
        <authorList>
            <person name="Maluk M."/>
            <person name="Francesc Ferrando Molina F."/>
            <person name="Lopez Del Egido L."/>
            <person name="Lafos M."/>
            <person name="Langarica-Fuentes A."/>
            <person name="Gebre Yohannes G."/>
            <person name="Young M.W."/>
            <person name="Martin P."/>
            <person name="Gantlett R."/>
            <person name="Kenicer G."/>
            <person name="Hawes C."/>
            <person name="Begg G.S."/>
            <person name="Quilliam R.S."/>
            <person name="Squire G.R."/>
            <person name="Poole P.S."/>
            <person name="Young P.W."/>
            <person name="Iannetta P.M."/>
            <person name="James E.K."/>
        </authorList>
    </citation>
    <scope>NUCLEOTIDE SEQUENCE [LARGE SCALE GENOMIC DNA]</scope>
    <source>
        <strain evidence="4 5">JHI2449</strain>
    </source>
</reference>
<protein>
    <recommendedName>
        <fullName evidence="1">diguanylate cyclase</fullName>
        <ecNumber evidence="1">2.7.7.65</ecNumber>
    </recommendedName>
</protein>
<dbReference type="SMART" id="SM00267">
    <property type="entry name" value="GGDEF"/>
    <property type="match status" value="1"/>
</dbReference>
<dbReference type="Gene3D" id="3.30.70.270">
    <property type="match status" value="1"/>
</dbReference>
<dbReference type="PANTHER" id="PTHR45138">
    <property type="entry name" value="REGULATORY COMPONENTS OF SENSORY TRANSDUCTION SYSTEM"/>
    <property type="match status" value="1"/>
</dbReference>